<dbReference type="AlphaFoldDB" id="A0AAV4TNV0"/>
<evidence type="ECO:0000313" key="2">
    <source>
        <dbReference type="Proteomes" id="UP001054945"/>
    </source>
</evidence>
<keyword evidence="2" id="KW-1185">Reference proteome</keyword>
<name>A0AAV4TNV0_CAEEX</name>
<proteinExistence type="predicted"/>
<dbReference type="EMBL" id="BPLR01011631">
    <property type="protein sequence ID" value="GIY47815.1"/>
    <property type="molecule type" value="Genomic_DNA"/>
</dbReference>
<sequence length="85" mass="9746">MYSGYPMYPISYAGLDGSFRVMKCTSFALKALLHADSAEESDWIRLGWRVRCLSENVDRPQESFGFCATSPIMSFSCSEEWIDWN</sequence>
<protein>
    <submittedName>
        <fullName evidence="1">Uncharacterized protein</fullName>
    </submittedName>
</protein>
<accession>A0AAV4TNV0</accession>
<comment type="caution">
    <text evidence="1">The sequence shown here is derived from an EMBL/GenBank/DDBJ whole genome shotgun (WGS) entry which is preliminary data.</text>
</comment>
<evidence type="ECO:0000313" key="1">
    <source>
        <dbReference type="EMBL" id="GIY47815.1"/>
    </source>
</evidence>
<reference evidence="1 2" key="1">
    <citation type="submission" date="2021-06" db="EMBL/GenBank/DDBJ databases">
        <title>Caerostris extrusa draft genome.</title>
        <authorList>
            <person name="Kono N."/>
            <person name="Arakawa K."/>
        </authorList>
    </citation>
    <scope>NUCLEOTIDE SEQUENCE [LARGE SCALE GENOMIC DNA]</scope>
</reference>
<gene>
    <name evidence="1" type="ORF">CEXT_660351</name>
</gene>
<organism evidence="1 2">
    <name type="scientific">Caerostris extrusa</name>
    <name type="common">Bark spider</name>
    <name type="synonym">Caerostris bankana</name>
    <dbReference type="NCBI Taxonomy" id="172846"/>
    <lineage>
        <taxon>Eukaryota</taxon>
        <taxon>Metazoa</taxon>
        <taxon>Ecdysozoa</taxon>
        <taxon>Arthropoda</taxon>
        <taxon>Chelicerata</taxon>
        <taxon>Arachnida</taxon>
        <taxon>Araneae</taxon>
        <taxon>Araneomorphae</taxon>
        <taxon>Entelegynae</taxon>
        <taxon>Araneoidea</taxon>
        <taxon>Araneidae</taxon>
        <taxon>Caerostris</taxon>
    </lineage>
</organism>
<dbReference type="Proteomes" id="UP001054945">
    <property type="component" value="Unassembled WGS sequence"/>
</dbReference>